<feature type="compositionally biased region" description="Basic and acidic residues" evidence="6">
    <location>
        <begin position="379"/>
        <end position="392"/>
    </location>
</feature>
<evidence type="ECO:0000256" key="5">
    <source>
        <dbReference type="ARBA" id="ARBA00038359"/>
    </source>
</evidence>
<feature type="transmembrane region" description="Helical" evidence="7">
    <location>
        <begin position="156"/>
        <end position="179"/>
    </location>
</feature>
<feature type="transmembrane region" description="Helical" evidence="7">
    <location>
        <begin position="191"/>
        <end position="215"/>
    </location>
</feature>
<keyword evidence="2 7" id="KW-0812">Transmembrane</keyword>
<proteinExistence type="inferred from homology"/>
<dbReference type="AlphaFoldDB" id="A0A1Y1ZPA4"/>
<keyword evidence="3 7" id="KW-1133">Transmembrane helix</keyword>
<name>A0A1Y1ZPA4_9PLEO</name>
<dbReference type="PANTHER" id="PTHR33048">
    <property type="entry name" value="PTH11-LIKE INTEGRAL MEMBRANE PROTEIN (AFU_ORTHOLOGUE AFUA_5G11245)"/>
    <property type="match status" value="1"/>
</dbReference>
<evidence type="ECO:0000313" key="9">
    <source>
        <dbReference type="EMBL" id="ORY12072.1"/>
    </source>
</evidence>
<organism evidence="9 10">
    <name type="scientific">Clohesyomyces aquaticus</name>
    <dbReference type="NCBI Taxonomy" id="1231657"/>
    <lineage>
        <taxon>Eukaryota</taxon>
        <taxon>Fungi</taxon>
        <taxon>Dikarya</taxon>
        <taxon>Ascomycota</taxon>
        <taxon>Pezizomycotina</taxon>
        <taxon>Dothideomycetes</taxon>
        <taxon>Pleosporomycetidae</taxon>
        <taxon>Pleosporales</taxon>
        <taxon>Lindgomycetaceae</taxon>
        <taxon>Clohesyomyces</taxon>
    </lineage>
</organism>
<evidence type="ECO:0000256" key="6">
    <source>
        <dbReference type="SAM" id="MobiDB-lite"/>
    </source>
</evidence>
<keyword evidence="10" id="KW-1185">Reference proteome</keyword>
<accession>A0A1Y1ZPA4</accession>
<feature type="transmembrane region" description="Helical" evidence="7">
    <location>
        <begin position="240"/>
        <end position="263"/>
    </location>
</feature>
<dbReference type="Pfam" id="PF20684">
    <property type="entry name" value="Fung_rhodopsin"/>
    <property type="match status" value="1"/>
</dbReference>
<dbReference type="OrthoDB" id="444631at2759"/>
<evidence type="ECO:0000256" key="2">
    <source>
        <dbReference type="ARBA" id="ARBA00022692"/>
    </source>
</evidence>
<evidence type="ECO:0000256" key="4">
    <source>
        <dbReference type="ARBA" id="ARBA00023136"/>
    </source>
</evidence>
<protein>
    <recommendedName>
        <fullName evidence="8">Rhodopsin domain-containing protein</fullName>
    </recommendedName>
</protein>
<comment type="subcellular location">
    <subcellularLocation>
        <location evidence="1">Membrane</location>
        <topology evidence="1">Multi-pass membrane protein</topology>
    </subcellularLocation>
</comment>
<evidence type="ECO:0000313" key="10">
    <source>
        <dbReference type="Proteomes" id="UP000193144"/>
    </source>
</evidence>
<reference evidence="9 10" key="1">
    <citation type="submission" date="2016-07" db="EMBL/GenBank/DDBJ databases">
        <title>Pervasive Adenine N6-methylation of Active Genes in Fungi.</title>
        <authorList>
            <consortium name="DOE Joint Genome Institute"/>
            <person name="Mondo S.J."/>
            <person name="Dannebaum R.O."/>
            <person name="Kuo R.C."/>
            <person name="Labutti K."/>
            <person name="Haridas S."/>
            <person name="Kuo A."/>
            <person name="Salamov A."/>
            <person name="Ahrendt S.R."/>
            <person name="Lipzen A."/>
            <person name="Sullivan W."/>
            <person name="Andreopoulos W.B."/>
            <person name="Clum A."/>
            <person name="Lindquist E."/>
            <person name="Daum C."/>
            <person name="Ramamoorthy G.K."/>
            <person name="Gryganskyi A."/>
            <person name="Culley D."/>
            <person name="Magnuson J.K."/>
            <person name="James T.Y."/>
            <person name="O'Malley M.A."/>
            <person name="Stajich J.E."/>
            <person name="Spatafora J.W."/>
            <person name="Visel A."/>
            <person name="Grigoriev I.V."/>
        </authorList>
    </citation>
    <scope>NUCLEOTIDE SEQUENCE [LARGE SCALE GENOMIC DNA]</scope>
    <source>
        <strain evidence="9 10">CBS 115471</strain>
    </source>
</reference>
<evidence type="ECO:0000259" key="8">
    <source>
        <dbReference type="Pfam" id="PF20684"/>
    </source>
</evidence>
<feature type="transmembrane region" description="Helical" evidence="7">
    <location>
        <begin position="107"/>
        <end position="130"/>
    </location>
</feature>
<comment type="similarity">
    <text evidence="5">Belongs to the SAT4 family.</text>
</comment>
<evidence type="ECO:0000256" key="1">
    <source>
        <dbReference type="ARBA" id="ARBA00004141"/>
    </source>
</evidence>
<comment type="caution">
    <text evidence="9">The sequence shown here is derived from an EMBL/GenBank/DDBJ whole genome shotgun (WGS) entry which is preliminary data.</text>
</comment>
<dbReference type="EMBL" id="MCFA01000054">
    <property type="protein sequence ID" value="ORY12072.1"/>
    <property type="molecule type" value="Genomic_DNA"/>
</dbReference>
<dbReference type="InterPro" id="IPR052337">
    <property type="entry name" value="SAT4-like"/>
</dbReference>
<feature type="transmembrane region" description="Helical" evidence="7">
    <location>
        <begin position="275"/>
        <end position="302"/>
    </location>
</feature>
<keyword evidence="4 7" id="KW-0472">Membrane</keyword>
<dbReference type="PANTHER" id="PTHR33048:SF47">
    <property type="entry name" value="INTEGRAL MEMBRANE PROTEIN-RELATED"/>
    <property type="match status" value="1"/>
</dbReference>
<dbReference type="InterPro" id="IPR049326">
    <property type="entry name" value="Rhodopsin_dom_fungi"/>
</dbReference>
<dbReference type="Proteomes" id="UP000193144">
    <property type="component" value="Unassembled WGS sequence"/>
</dbReference>
<dbReference type="STRING" id="1231657.A0A1Y1ZPA4"/>
<evidence type="ECO:0000256" key="3">
    <source>
        <dbReference type="ARBA" id="ARBA00022989"/>
    </source>
</evidence>
<gene>
    <name evidence="9" type="ORF">BCR34DRAFT_564185</name>
</gene>
<feature type="region of interest" description="Disordered" evidence="6">
    <location>
        <begin position="371"/>
        <end position="396"/>
    </location>
</feature>
<sequence length="425" mass="46668">MDANRLSGIHACTAFRLIYRFVFESTSFSTSLTYCTLLRRQFRSYDMNVPTELPANANETQTVSARAVNGACCALVATTVLLRYLGRWSLQRRVAIGKGKGQQIFGLDDLFNILAVLTFYGLSIAVFTAIDRGMGVHAEVVLFKRGLEGLSEYNQAIFVCALFYNTTLGMIKLSVLSLYHRILRGVQSQVLRTVVWAVFGIVAVNTLANVLVSVFQCWPVKAAWDVTILPADKKCIDINAFYLGNAITGVITDTTVYLLSVPIVKPLQMDGKTKLQLLATMLIGGFAVVTSIVRLGFLPALLKDADFTMAMAVPMDWSVAEPAVGILVSSMPAIRAVRYLWRDPNHDSYGSNANHSTLKSRNDGHIQLYDVKSVGNTKSDTDSGVDRGRAGENDSEENLVLGNFGYNGMRAINKTTELQVSYGPR</sequence>
<feature type="domain" description="Rhodopsin" evidence="8">
    <location>
        <begin position="102"/>
        <end position="337"/>
    </location>
</feature>
<evidence type="ECO:0000256" key="7">
    <source>
        <dbReference type="SAM" id="Phobius"/>
    </source>
</evidence>
<dbReference type="GO" id="GO:0016020">
    <property type="term" value="C:membrane"/>
    <property type="evidence" value="ECO:0007669"/>
    <property type="project" value="UniProtKB-SubCell"/>
</dbReference>